<comment type="caution">
    <text evidence="2">The sequence shown here is derived from an EMBL/GenBank/DDBJ whole genome shotgun (WGS) entry which is preliminary data.</text>
</comment>
<organism evidence="2 3">
    <name type="scientific">Sorangium cellulosum</name>
    <name type="common">Polyangium cellulosum</name>
    <dbReference type="NCBI Taxonomy" id="56"/>
    <lineage>
        <taxon>Bacteria</taxon>
        <taxon>Pseudomonadati</taxon>
        <taxon>Myxococcota</taxon>
        <taxon>Polyangia</taxon>
        <taxon>Polyangiales</taxon>
        <taxon>Polyangiaceae</taxon>
        <taxon>Sorangium</taxon>
    </lineage>
</organism>
<name>A0A150PFR8_SORCE</name>
<feature type="compositionally biased region" description="Low complexity" evidence="1">
    <location>
        <begin position="48"/>
        <end position="64"/>
    </location>
</feature>
<feature type="compositionally biased region" description="Basic and acidic residues" evidence="1">
    <location>
        <begin position="1"/>
        <end position="15"/>
    </location>
</feature>
<evidence type="ECO:0000313" key="2">
    <source>
        <dbReference type="EMBL" id="KYF54479.1"/>
    </source>
</evidence>
<accession>A0A150PFR8</accession>
<evidence type="ECO:0000256" key="1">
    <source>
        <dbReference type="SAM" id="MobiDB-lite"/>
    </source>
</evidence>
<feature type="region of interest" description="Disordered" evidence="1">
    <location>
        <begin position="1"/>
        <end position="73"/>
    </location>
</feature>
<feature type="non-terminal residue" evidence="2">
    <location>
        <position position="108"/>
    </location>
</feature>
<reference evidence="2 3" key="1">
    <citation type="submission" date="2014-02" db="EMBL/GenBank/DDBJ databases">
        <title>The small core and large imbalanced accessory genome model reveals a collaborative survival strategy of Sorangium cellulosum strains in nature.</title>
        <authorList>
            <person name="Han K."/>
            <person name="Peng R."/>
            <person name="Blom J."/>
            <person name="Li Y.-Z."/>
        </authorList>
    </citation>
    <scope>NUCLEOTIDE SEQUENCE [LARGE SCALE GENOMIC DNA]</scope>
    <source>
        <strain evidence="2 3">So0157-25</strain>
    </source>
</reference>
<dbReference type="EMBL" id="JELY01001822">
    <property type="protein sequence ID" value="KYF54479.1"/>
    <property type="molecule type" value="Genomic_DNA"/>
</dbReference>
<evidence type="ECO:0000313" key="3">
    <source>
        <dbReference type="Proteomes" id="UP000075420"/>
    </source>
</evidence>
<sequence length="108" mass="10983">MKSTQHKEWTNEHRPAVTSPGANPGANPGTNPGTNPEEDTSVAFTIDAEPATEGTAATTSPAARVADDRDASSGVVDLSALGAGEHGAPQVLDLLPIFPFGEPPASTH</sequence>
<dbReference type="AlphaFoldDB" id="A0A150PFR8"/>
<protein>
    <submittedName>
        <fullName evidence="2">Uncharacterized protein</fullName>
    </submittedName>
</protein>
<dbReference type="Proteomes" id="UP000075420">
    <property type="component" value="Unassembled WGS sequence"/>
</dbReference>
<proteinExistence type="predicted"/>
<gene>
    <name evidence="2" type="ORF">BE08_26330</name>
</gene>